<feature type="compositionally biased region" description="Basic and acidic residues" evidence="1">
    <location>
        <begin position="141"/>
        <end position="153"/>
    </location>
</feature>
<evidence type="ECO:0000313" key="3">
    <source>
        <dbReference type="Proteomes" id="UP001149090"/>
    </source>
</evidence>
<feature type="compositionally biased region" description="Basic and acidic residues" evidence="1">
    <location>
        <begin position="163"/>
        <end position="176"/>
    </location>
</feature>
<evidence type="ECO:0000256" key="1">
    <source>
        <dbReference type="SAM" id="MobiDB-lite"/>
    </source>
</evidence>
<organism evidence="2 3">
    <name type="scientific">Anaeramoeba ignava</name>
    <name type="common">Anaerobic marine amoeba</name>
    <dbReference type="NCBI Taxonomy" id="1746090"/>
    <lineage>
        <taxon>Eukaryota</taxon>
        <taxon>Metamonada</taxon>
        <taxon>Anaeramoebidae</taxon>
        <taxon>Anaeramoeba</taxon>
    </lineage>
</organism>
<proteinExistence type="predicted"/>
<name>A0A9Q0LCQ6_ANAIG</name>
<sequence length="222" mass="26715">MADRQQEREDLISNKIIAEIKIKKLKEFRGELKEHFNSVEEELKKHENDPINYITQLQKGLNEAKFAQESLHEPIDLGALFYEYQQGNQEICDNILDEHKQKLLKQMQQIKNRGELVYLYGKILEEQANYDEEQYIERQQERELAKKQRKEQLDNENNNNNNNDEKEKDEKKDEKKMKKKNQLKKLGKKDLKNIKKNILNYGLLKQNKKLKFLKNILIQFLI</sequence>
<evidence type="ECO:0000313" key="2">
    <source>
        <dbReference type="EMBL" id="KAJ5070030.1"/>
    </source>
</evidence>
<reference evidence="2" key="1">
    <citation type="submission" date="2022-10" db="EMBL/GenBank/DDBJ databases">
        <title>Novel sulphate-reducing endosymbionts in the free-living metamonad Anaeramoeba.</title>
        <authorList>
            <person name="Jerlstrom-Hultqvist J."/>
            <person name="Cepicka I."/>
            <person name="Gallot-Lavallee L."/>
            <person name="Salas-Leiva D."/>
            <person name="Curtis B.A."/>
            <person name="Zahonova K."/>
            <person name="Pipaliya S."/>
            <person name="Dacks J."/>
            <person name="Roger A.J."/>
        </authorList>
    </citation>
    <scope>NUCLEOTIDE SEQUENCE</scope>
    <source>
        <strain evidence="2">BMAN</strain>
    </source>
</reference>
<protein>
    <submittedName>
        <fullName evidence="2">Uncharacterized protein</fullName>
    </submittedName>
</protein>
<feature type="compositionally biased region" description="Basic residues" evidence="1">
    <location>
        <begin position="177"/>
        <end position="186"/>
    </location>
</feature>
<dbReference type="AlphaFoldDB" id="A0A9Q0LCQ6"/>
<gene>
    <name evidence="2" type="ORF">M0811_11395</name>
</gene>
<comment type="caution">
    <text evidence="2">The sequence shown here is derived from an EMBL/GenBank/DDBJ whole genome shotgun (WGS) entry which is preliminary data.</text>
</comment>
<accession>A0A9Q0LCQ6</accession>
<feature type="region of interest" description="Disordered" evidence="1">
    <location>
        <begin position="141"/>
        <end position="186"/>
    </location>
</feature>
<keyword evidence="3" id="KW-1185">Reference proteome</keyword>
<dbReference type="Proteomes" id="UP001149090">
    <property type="component" value="Unassembled WGS sequence"/>
</dbReference>
<dbReference type="EMBL" id="JAPDFW010000100">
    <property type="protein sequence ID" value="KAJ5070030.1"/>
    <property type="molecule type" value="Genomic_DNA"/>
</dbReference>